<protein>
    <submittedName>
        <fullName evidence="1">Uncharacterized protein</fullName>
    </submittedName>
</protein>
<dbReference type="Proteomes" id="UP000255163">
    <property type="component" value="Unassembled WGS sequence"/>
</dbReference>
<dbReference type="EMBL" id="UFYI01000007">
    <property type="protein sequence ID" value="STD21612.1"/>
    <property type="molecule type" value="Genomic_DNA"/>
</dbReference>
<evidence type="ECO:0000313" key="1">
    <source>
        <dbReference type="EMBL" id="STD21612.1"/>
    </source>
</evidence>
<dbReference type="AlphaFoldDB" id="A0A376FDJ4"/>
<accession>A0A376FDJ4</accession>
<organism evidence="1 2">
    <name type="scientific">Enterobacter asburiae</name>
    <dbReference type="NCBI Taxonomy" id="61645"/>
    <lineage>
        <taxon>Bacteria</taxon>
        <taxon>Pseudomonadati</taxon>
        <taxon>Pseudomonadota</taxon>
        <taxon>Gammaproteobacteria</taxon>
        <taxon>Enterobacterales</taxon>
        <taxon>Enterobacteriaceae</taxon>
        <taxon>Enterobacter</taxon>
        <taxon>Enterobacter cloacae complex</taxon>
    </lineage>
</organism>
<gene>
    <name evidence="1" type="ORF">NCTC12123_02834</name>
</gene>
<evidence type="ECO:0000313" key="2">
    <source>
        <dbReference type="Proteomes" id="UP000255163"/>
    </source>
</evidence>
<name>A0A376FDJ4_ENTAS</name>
<proteinExistence type="predicted"/>
<sequence length="50" mass="5705">MRYRLIQCIFGLSKSLFNKQNRVTGKPLCSWQNEMAPDGIEVSAESVCVR</sequence>
<reference evidence="1 2" key="1">
    <citation type="submission" date="2018-06" db="EMBL/GenBank/DDBJ databases">
        <authorList>
            <consortium name="Pathogen Informatics"/>
            <person name="Doyle S."/>
        </authorList>
    </citation>
    <scope>NUCLEOTIDE SEQUENCE [LARGE SCALE GENOMIC DNA]</scope>
    <source>
        <strain evidence="1 2">NCTC12123</strain>
    </source>
</reference>